<sequence>MTLAVRDVMHASREMTNRIARTQGRNTTDVTALELLDMLGPMSPGELADHLGIRTASATLLVDRLESSGVVRREVHPTDRRRVLVHLEAAGRAESFHFWVPVITAMDAAARSLPADEQSVVRGYLQALSSVMQRQPRDAPDVVPHPDVAHPDDATGADRSPPPSV</sequence>
<dbReference type="InterPro" id="IPR000835">
    <property type="entry name" value="HTH_MarR-typ"/>
</dbReference>
<evidence type="ECO:0000313" key="4">
    <source>
        <dbReference type="Proteomes" id="UP000663801"/>
    </source>
</evidence>
<reference evidence="3" key="1">
    <citation type="submission" date="2021-01" db="EMBL/GenBank/DDBJ databases">
        <title>KCTC 19127 draft genome.</title>
        <authorList>
            <person name="An D."/>
        </authorList>
    </citation>
    <scope>NUCLEOTIDE SEQUENCE</scope>
    <source>
        <strain evidence="3">KCTC 19127</strain>
    </source>
</reference>
<organism evidence="3 4">
    <name type="scientific">Nakamurella flavida</name>
    <dbReference type="NCBI Taxonomy" id="363630"/>
    <lineage>
        <taxon>Bacteria</taxon>
        <taxon>Bacillati</taxon>
        <taxon>Actinomycetota</taxon>
        <taxon>Actinomycetes</taxon>
        <taxon>Nakamurellales</taxon>
        <taxon>Nakamurellaceae</taxon>
        <taxon>Nakamurella</taxon>
    </lineage>
</organism>
<dbReference type="Gene3D" id="1.10.10.10">
    <property type="entry name" value="Winged helix-like DNA-binding domain superfamily/Winged helix DNA-binding domain"/>
    <property type="match status" value="1"/>
</dbReference>
<evidence type="ECO:0000256" key="1">
    <source>
        <dbReference type="SAM" id="MobiDB-lite"/>
    </source>
</evidence>
<dbReference type="AlphaFoldDB" id="A0A938YJC2"/>
<dbReference type="GO" id="GO:0006950">
    <property type="term" value="P:response to stress"/>
    <property type="evidence" value="ECO:0007669"/>
    <property type="project" value="TreeGrafter"/>
</dbReference>
<proteinExistence type="predicted"/>
<accession>A0A938YJC2</accession>
<dbReference type="Pfam" id="PF01047">
    <property type="entry name" value="MarR"/>
    <property type="match status" value="1"/>
</dbReference>
<dbReference type="GO" id="GO:0003700">
    <property type="term" value="F:DNA-binding transcription factor activity"/>
    <property type="evidence" value="ECO:0007669"/>
    <property type="project" value="InterPro"/>
</dbReference>
<dbReference type="InterPro" id="IPR036390">
    <property type="entry name" value="WH_DNA-bd_sf"/>
</dbReference>
<dbReference type="PRINTS" id="PR00598">
    <property type="entry name" value="HTHMARR"/>
</dbReference>
<feature type="region of interest" description="Disordered" evidence="1">
    <location>
        <begin position="132"/>
        <end position="165"/>
    </location>
</feature>
<dbReference type="PROSITE" id="PS50995">
    <property type="entry name" value="HTH_MARR_2"/>
    <property type="match status" value="1"/>
</dbReference>
<dbReference type="EMBL" id="JAERWL010000005">
    <property type="protein sequence ID" value="MBM9475803.1"/>
    <property type="molecule type" value="Genomic_DNA"/>
</dbReference>
<dbReference type="SMART" id="SM00347">
    <property type="entry name" value="HTH_MARR"/>
    <property type="match status" value="1"/>
</dbReference>
<comment type="caution">
    <text evidence="3">The sequence shown here is derived from an EMBL/GenBank/DDBJ whole genome shotgun (WGS) entry which is preliminary data.</text>
</comment>
<dbReference type="InterPro" id="IPR039422">
    <property type="entry name" value="MarR/SlyA-like"/>
</dbReference>
<protein>
    <submittedName>
        <fullName evidence="3">MarR family transcriptional regulator</fullName>
    </submittedName>
</protein>
<dbReference type="Proteomes" id="UP000663801">
    <property type="component" value="Unassembled WGS sequence"/>
</dbReference>
<name>A0A938YJC2_9ACTN</name>
<dbReference type="SUPFAM" id="SSF46785">
    <property type="entry name" value="Winged helix' DNA-binding domain"/>
    <property type="match status" value="1"/>
</dbReference>
<dbReference type="InterPro" id="IPR036388">
    <property type="entry name" value="WH-like_DNA-bd_sf"/>
</dbReference>
<gene>
    <name evidence="3" type="ORF">JL107_05030</name>
</gene>
<keyword evidence="4" id="KW-1185">Reference proteome</keyword>
<dbReference type="RefSeq" id="WP_205255891.1">
    <property type="nucleotide sequence ID" value="NZ_BAAAPV010000002.1"/>
</dbReference>
<dbReference type="PANTHER" id="PTHR33164:SF106">
    <property type="entry name" value="TRANSCRIPTIONAL REGULATORY PROTEIN"/>
    <property type="match status" value="1"/>
</dbReference>
<evidence type="ECO:0000259" key="2">
    <source>
        <dbReference type="PROSITE" id="PS50995"/>
    </source>
</evidence>
<dbReference type="PANTHER" id="PTHR33164">
    <property type="entry name" value="TRANSCRIPTIONAL REGULATOR, MARR FAMILY"/>
    <property type="match status" value="1"/>
</dbReference>
<feature type="domain" description="HTH marR-type" evidence="2">
    <location>
        <begin position="1"/>
        <end position="130"/>
    </location>
</feature>
<evidence type="ECO:0000313" key="3">
    <source>
        <dbReference type="EMBL" id="MBM9475803.1"/>
    </source>
</evidence>